<dbReference type="RefSeq" id="WP_091609203.1">
    <property type="nucleotide sequence ID" value="NZ_FMCX01000004.1"/>
</dbReference>
<gene>
    <name evidence="3" type="ORF">GA0070564_10422</name>
</gene>
<evidence type="ECO:0000313" key="3">
    <source>
        <dbReference type="EMBL" id="SCF19321.1"/>
    </source>
</evidence>
<dbReference type="EMBL" id="FMCX01000004">
    <property type="protein sequence ID" value="SCF19321.1"/>
    <property type="molecule type" value="Genomic_DNA"/>
</dbReference>
<dbReference type="Gene3D" id="3.40.50.620">
    <property type="entry name" value="HUPs"/>
    <property type="match status" value="2"/>
</dbReference>
<dbReference type="STRING" id="262898.GA0070564_10422"/>
<protein>
    <submittedName>
        <fullName evidence="3">Nucleotide-binding universal stress protein, UspA family</fullName>
    </submittedName>
</protein>
<dbReference type="InterPro" id="IPR014729">
    <property type="entry name" value="Rossmann-like_a/b/a_fold"/>
</dbReference>
<dbReference type="PANTHER" id="PTHR46553">
    <property type="entry name" value="ADENINE NUCLEOTIDE ALPHA HYDROLASES-LIKE SUPERFAMILY PROTEIN"/>
    <property type="match status" value="1"/>
</dbReference>
<proteinExistence type="inferred from homology"/>
<evidence type="ECO:0000259" key="2">
    <source>
        <dbReference type="Pfam" id="PF00582"/>
    </source>
</evidence>
<dbReference type="AlphaFoldDB" id="A0A1C4YG37"/>
<dbReference type="OrthoDB" id="3174546at2"/>
<dbReference type="PRINTS" id="PR01438">
    <property type="entry name" value="UNVRSLSTRESS"/>
</dbReference>
<sequence>MNSADGAAVVVGVDGSESALRAVRLAAVEADRRGRPLRVVHGFIWPLLHVPITPLTEGPPRGGLRHQAEDLVAAAVDVARQAAPDVRVTGEIIDGEASAVLLGETPTAVLTVLGDRGLGGFTALVVGSVAIQVATHADCPVLVVRGAERSDGPVVVGVDGSPSSHAAVAFAAEEAVLRGAALHAVHAYRHPASSGPGDMQPLVYEEHQLRGEEDRVVAEALAGLADRHPGLSVGRAVTRGRPVAALTEASRRAQLVVVGGQGHGELSGLLLGSVSHGVLHHADCPVAVVRSPA</sequence>
<dbReference type="Proteomes" id="UP000199504">
    <property type="component" value="Unassembled WGS sequence"/>
</dbReference>
<organism evidence="3 4">
    <name type="scientific">Micromonospora mirobrigensis</name>
    <dbReference type="NCBI Taxonomy" id="262898"/>
    <lineage>
        <taxon>Bacteria</taxon>
        <taxon>Bacillati</taxon>
        <taxon>Actinomycetota</taxon>
        <taxon>Actinomycetes</taxon>
        <taxon>Micromonosporales</taxon>
        <taxon>Micromonosporaceae</taxon>
        <taxon>Micromonospora</taxon>
    </lineage>
</organism>
<dbReference type="InterPro" id="IPR006016">
    <property type="entry name" value="UspA"/>
</dbReference>
<comment type="similarity">
    <text evidence="1">Belongs to the universal stress protein A family.</text>
</comment>
<reference evidence="4" key="1">
    <citation type="submission" date="2016-06" db="EMBL/GenBank/DDBJ databases">
        <authorList>
            <person name="Varghese N."/>
            <person name="Submissions Spin"/>
        </authorList>
    </citation>
    <scope>NUCLEOTIDE SEQUENCE [LARGE SCALE GENOMIC DNA]</scope>
    <source>
        <strain evidence="4">DSM 44830</strain>
    </source>
</reference>
<feature type="domain" description="UspA" evidence="2">
    <location>
        <begin position="9"/>
        <end position="145"/>
    </location>
</feature>
<dbReference type="SUPFAM" id="SSF52402">
    <property type="entry name" value="Adenine nucleotide alpha hydrolases-like"/>
    <property type="match status" value="2"/>
</dbReference>
<keyword evidence="4" id="KW-1185">Reference proteome</keyword>
<dbReference type="InterPro" id="IPR006015">
    <property type="entry name" value="Universal_stress_UspA"/>
</dbReference>
<feature type="domain" description="UspA" evidence="2">
    <location>
        <begin position="153"/>
        <end position="290"/>
    </location>
</feature>
<name>A0A1C4YG37_9ACTN</name>
<dbReference type="Pfam" id="PF00582">
    <property type="entry name" value="Usp"/>
    <property type="match status" value="2"/>
</dbReference>
<evidence type="ECO:0000256" key="1">
    <source>
        <dbReference type="ARBA" id="ARBA00008791"/>
    </source>
</evidence>
<evidence type="ECO:0000313" key="4">
    <source>
        <dbReference type="Proteomes" id="UP000199504"/>
    </source>
</evidence>
<accession>A0A1C4YG37</accession>
<dbReference type="PANTHER" id="PTHR46553:SF3">
    <property type="entry name" value="ADENINE NUCLEOTIDE ALPHA HYDROLASES-LIKE SUPERFAMILY PROTEIN"/>
    <property type="match status" value="1"/>
</dbReference>